<dbReference type="GO" id="GO:0000166">
    <property type="term" value="F:nucleotide binding"/>
    <property type="evidence" value="ECO:0007669"/>
    <property type="project" value="InterPro"/>
</dbReference>
<keyword evidence="8" id="KW-0378">Hydrolase</keyword>
<organism evidence="8 9">
    <name type="scientific">Xenorhabdus nematophila (strain ATCC 19061 / DSM 3370 / CCUG 14189 / LMG 1036 / NCIMB 9965 / AN6)</name>
    <dbReference type="NCBI Taxonomy" id="406817"/>
    <lineage>
        <taxon>Bacteria</taxon>
        <taxon>Pseudomonadati</taxon>
        <taxon>Pseudomonadota</taxon>
        <taxon>Gammaproteobacteria</taxon>
        <taxon>Enterobacterales</taxon>
        <taxon>Morganellaceae</taxon>
        <taxon>Xenorhabdus</taxon>
    </lineage>
</organism>
<comment type="catalytic activity">
    <reaction evidence="6">
        <text>DNA(n) + a 2'-deoxyribonucleoside 5'-triphosphate = DNA(n+1) + diphosphate</text>
        <dbReference type="Rhea" id="RHEA:22508"/>
        <dbReference type="Rhea" id="RHEA-COMP:17339"/>
        <dbReference type="Rhea" id="RHEA-COMP:17340"/>
        <dbReference type="ChEBI" id="CHEBI:33019"/>
        <dbReference type="ChEBI" id="CHEBI:61560"/>
        <dbReference type="ChEBI" id="CHEBI:173112"/>
        <dbReference type="EC" id="2.7.7.7"/>
    </reaction>
</comment>
<dbReference type="EC" id="2.7.7.7" evidence="1"/>
<dbReference type="GO" id="GO:0009432">
    <property type="term" value="P:SOS response"/>
    <property type="evidence" value="ECO:0007669"/>
    <property type="project" value="TreeGrafter"/>
</dbReference>
<dbReference type="STRING" id="406817.XNC1_4058"/>
<keyword evidence="2" id="KW-0808">Transferase</keyword>
<evidence type="ECO:0000256" key="4">
    <source>
        <dbReference type="ARBA" id="ARBA00022932"/>
    </source>
</evidence>
<keyword evidence="8" id="KW-0540">Nuclease</keyword>
<evidence type="ECO:0000256" key="2">
    <source>
        <dbReference type="ARBA" id="ARBA00022679"/>
    </source>
</evidence>
<evidence type="ECO:0000256" key="3">
    <source>
        <dbReference type="ARBA" id="ARBA00022695"/>
    </source>
</evidence>
<dbReference type="GO" id="GO:0008296">
    <property type="term" value="F:3'-5'-DNA exonuclease activity"/>
    <property type="evidence" value="ECO:0007669"/>
    <property type="project" value="TreeGrafter"/>
</dbReference>
<feature type="domain" description="DNA-directed DNA polymerase family B multifunctional" evidence="7">
    <location>
        <begin position="11"/>
        <end position="150"/>
    </location>
</feature>
<dbReference type="eggNOG" id="COG0417">
    <property type="taxonomic scope" value="Bacteria"/>
</dbReference>
<dbReference type="EMBL" id="FN667742">
    <property type="protein sequence ID" value="CBJ92083.1"/>
    <property type="molecule type" value="Genomic_DNA"/>
</dbReference>
<dbReference type="AlphaFoldDB" id="D3VCP8"/>
<keyword evidence="4" id="KW-0239">DNA-directed DNA polymerase</keyword>
<dbReference type="FunFam" id="1.10.132.60:FF:000008">
    <property type="entry name" value="DNA polymerase"/>
    <property type="match status" value="1"/>
</dbReference>
<evidence type="ECO:0000256" key="1">
    <source>
        <dbReference type="ARBA" id="ARBA00012417"/>
    </source>
</evidence>
<dbReference type="PANTHER" id="PTHR10322">
    <property type="entry name" value="DNA POLYMERASE CATALYTIC SUBUNIT"/>
    <property type="match status" value="1"/>
</dbReference>
<dbReference type="GO" id="GO:0003677">
    <property type="term" value="F:DNA binding"/>
    <property type="evidence" value="ECO:0007669"/>
    <property type="project" value="UniProtKB-KW"/>
</dbReference>
<dbReference type="SUPFAM" id="SSF56672">
    <property type="entry name" value="DNA/RNA polymerases"/>
    <property type="match status" value="1"/>
</dbReference>
<proteinExistence type="predicted"/>
<dbReference type="PANTHER" id="PTHR10322:SF23">
    <property type="entry name" value="DNA POLYMERASE DELTA CATALYTIC SUBUNIT"/>
    <property type="match status" value="1"/>
</dbReference>
<keyword evidence="9" id="KW-1185">Reference proteome</keyword>
<keyword evidence="3" id="KW-0548">Nucleotidyltransferase</keyword>
<dbReference type="HOGENOM" id="CLU_046275_1_0_6"/>
<reference evidence="8 9" key="1">
    <citation type="journal article" date="2011" name="PLoS ONE">
        <title>The entomopathogenic bacterial endosymbionts xenorhabdus and photorhabdus: convergent lifestyles from divergent genomes.</title>
        <authorList>
            <person name="Chaston J.M."/>
            <person name="Suen G."/>
            <person name="Tucker S.L."/>
            <person name="Andersen A.W."/>
            <person name="Bhasin A."/>
            <person name="Bode E."/>
            <person name="Bode H.B."/>
            <person name="Brachmann A.O."/>
            <person name="Cowles C.E."/>
            <person name="Cowles K.N."/>
            <person name="Darby C."/>
            <person name="de Leon L."/>
            <person name="Drace K."/>
            <person name="Du Z."/>
            <person name="Givaudan A."/>
            <person name="Herbert Tran E.E."/>
            <person name="Jewell K.A."/>
            <person name="Knack J.J."/>
            <person name="Krasomil-Osterfeld K.C."/>
            <person name="Kukor R."/>
            <person name="Lanois A."/>
            <person name="Latreille P."/>
            <person name="Leimgruber N.K."/>
            <person name="Lipke C.M."/>
            <person name="Liu R."/>
            <person name="Lu X."/>
            <person name="Martens E.C."/>
            <person name="Marri P.R."/>
            <person name="Medigue C."/>
            <person name="Menard M.L."/>
            <person name="Miller N.M."/>
            <person name="Morales-Soto N."/>
            <person name="Norton S."/>
            <person name="Ogier J.C."/>
            <person name="Orchard S.S."/>
            <person name="Park D."/>
            <person name="Park Y."/>
            <person name="Qurollo B.A."/>
            <person name="Sugar D.R."/>
            <person name="Richards G.R."/>
            <person name="Rouy Z."/>
            <person name="Slominski B."/>
            <person name="Slominski K."/>
            <person name="Snyder H."/>
            <person name="Tjaden B.C."/>
            <person name="van der Hoeven R."/>
            <person name="Welch R.D."/>
            <person name="Wheeler C."/>
            <person name="Xiang B."/>
            <person name="Barbazuk B."/>
            <person name="Gaudriault S."/>
            <person name="Goodner B."/>
            <person name="Slater S.C."/>
            <person name="Forst S."/>
            <person name="Goldman B.S."/>
            <person name="Goodrich-Blair H."/>
        </authorList>
    </citation>
    <scope>NUCLEOTIDE SEQUENCE [LARGE SCALE GENOMIC DNA]</scope>
    <source>
        <strain evidence="9">ATCC 19061 / DSM 3370 / CCUG 14189 / LMG 1036 / NCIMB 9965 / AN6</strain>
    </source>
</reference>
<sequence length="179" mass="21038">MPTVRGAEQGSKKRYAGLSGDKVIFKGLETVRTDWTPLAQTFQKELYTLIFHQQPYQEYIREYIAKTMAGEFDDRLVYRKQLRRKLSDYQRNVPPHVRAVRLADEYNQQHNRPLQYQNGGWINYLMTLSGPQPLENQTAAPDYQHYINKQLMPIADAILPFIQDNFMTLQTGQMNMTFE</sequence>
<dbReference type="GO" id="GO:0003887">
    <property type="term" value="F:DNA-directed DNA polymerase activity"/>
    <property type="evidence" value="ECO:0007669"/>
    <property type="project" value="UniProtKB-KW"/>
</dbReference>
<keyword evidence="8" id="KW-0269">Exonuclease</keyword>
<dbReference type="InterPro" id="IPR042087">
    <property type="entry name" value="DNA_pol_B_thumb"/>
</dbReference>
<evidence type="ECO:0000256" key="5">
    <source>
        <dbReference type="ARBA" id="ARBA00023125"/>
    </source>
</evidence>
<dbReference type="InterPro" id="IPR043502">
    <property type="entry name" value="DNA/RNA_pol_sf"/>
</dbReference>
<dbReference type="Gene3D" id="3.90.1600.10">
    <property type="entry name" value="Palm domain of DNA polymerase"/>
    <property type="match status" value="1"/>
</dbReference>
<accession>D3VCP8</accession>
<dbReference type="InterPro" id="IPR006134">
    <property type="entry name" value="DNA-dir_DNA_pol_B_multi_dom"/>
</dbReference>
<keyword evidence="5" id="KW-0238">DNA-binding</keyword>
<name>D3VCP8_XENNA</name>
<evidence type="ECO:0000256" key="6">
    <source>
        <dbReference type="ARBA" id="ARBA00049244"/>
    </source>
</evidence>
<dbReference type="Proteomes" id="UP000008075">
    <property type="component" value="Chromosome"/>
</dbReference>
<dbReference type="KEGG" id="xne:XNC1_4058"/>
<evidence type="ECO:0000313" key="8">
    <source>
        <dbReference type="EMBL" id="CBJ92083.1"/>
    </source>
</evidence>
<dbReference type="InterPro" id="IPR050240">
    <property type="entry name" value="DNA_pol_type-B"/>
</dbReference>
<evidence type="ECO:0000313" key="9">
    <source>
        <dbReference type="Proteomes" id="UP000008075"/>
    </source>
</evidence>
<dbReference type="Pfam" id="PF00136">
    <property type="entry name" value="DNA_pol_B"/>
    <property type="match status" value="1"/>
</dbReference>
<evidence type="ECO:0000259" key="7">
    <source>
        <dbReference type="Pfam" id="PF00136"/>
    </source>
</evidence>
<protein>
    <recommendedName>
        <fullName evidence="1">DNA-directed DNA polymerase</fullName>
        <ecNumber evidence="1">2.7.7.7</ecNumber>
    </recommendedName>
</protein>
<gene>
    <name evidence="8" type="ordered locus">XNC1_4058</name>
</gene>
<dbReference type="GO" id="GO:0045004">
    <property type="term" value="P:DNA replication proofreading"/>
    <property type="evidence" value="ECO:0007669"/>
    <property type="project" value="TreeGrafter"/>
</dbReference>
<dbReference type="Gene3D" id="1.10.132.60">
    <property type="entry name" value="DNA polymerase family B, C-terminal domain"/>
    <property type="match status" value="1"/>
</dbReference>
<dbReference type="InterPro" id="IPR023211">
    <property type="entry name" value="DNA_pol_palm_dom_sf"/>
</dbReference>